<keyword evidence="3" id="KW-0687">Ribonucleoprotein</keyword>
<dbReference type="GO" id="GO:1990904">
    <property type="term" value="C:ribonucleoprotein complex"/>
    <property type="evidence" value="ECO:0007669"/>
    <property type="project" value="UniProtKB-KW"/>
</dbReference>
<feature type="compositionally biased region" description="Acidic residues" evidence="4">
    <location>
        <begin position="352"/>
        <end position="374"/>
    </location>
</feature>
<dbReference type="PANTHER" id="PTHR36427">
    <property type="entry name" value="54S RIBOSOMAL PROTEIN L1, MITOCHONDRIAL"/>
    <property type="match status" value="1"/>
</dbReference>
<evidence type="ECO:0008006" key="7">
    <source>
        <dbReference type="Google" id="ProtNLM"/>
    </source>
</evidence>
<dbReference type="AlphaFoldDB" id="A0AAD7ZL70"/>
<keyword evidence="2" id="KW-0689">Ribosomal protein</keyword>
<name>A0AAD7ZL70_DIPPU</name>
<protein>
    <recommendedName>
        <fullName evidence="7">39S ribosomal protein L1, mitochondrial</fullName>
    </recommendedName>
</protein>
<accession>A0AAD7ZL70</accession>
<dbReference type="Proteomes" id="UP001233999">
    <property type="component" value="Unassembled WGS sequence"/>
</dbReference>
<evidence type="ECO:0000256" key="3">
    <source>
        <dbReference type="ARBA" id="ARBA00023274"/>
    </source>
</evidence>
<dbReference type="InterPro" id="IPR016095">
    <property type="entry name" value="Ribosomal_uL1_3-a/b-sand"/>
</dbReference>
<reference evidence="5" key="2">
    <citation type="submission" date="2023-05" db="EMBL/GenBank/DDBJ databases">
        <authorList>
            <person name="Fouks B."/>
        </authorList>
    </citation>
    <scope>NUCLEOTIDE SEQUENCE</scope>
    <source>
        <strain evidence="5">Stay&amp;Tobe</strain>
        <tissue evidence="5">Testes</tissue>
    </source>
</reference>
<reference evidence="5" key="1">
    <citation type="journal article" date="2023" name="IScience">
        <title>Live-bearing cockroach genome reveals convergent evolutionary mechanisms linked to viviparity in insects and beyond.</title>
        <authorList>
            <person name="Fouks B."/>
            <person name="Harrison M.C."/>
            <person name="Mikhailova A.A."/>
            <person name="Marchal E."/>
            <person name="English S."/>
            <person name="Carruthers M."/>
            <person name="Jennings E.C."/>
            <person name="Chiamaka E.L."/>
            <person name="Frigard R.A."/>
            <person name="Pippel M."/>
            <person name="Attardo G.M."/>
            <person name="Benoit J.B."/>
            <person name="Bornberg-Bauer E."/>
            <person name="Tobe S.S."/>
        </authorList>
    </citation>
    <scope>NUCLEOTIDE SEQUENCE</scope>
    <source>
        <strain evidence="5">Stay&amp;Tobe</strain>
    </source>
</reference>
<comment type="caution">
    <text evidence="5">The sequence shown here is derived from an EMBL/GenBank/DDBJ whole genome shotgun (WGS) entry which is preliminary data.</text>
</comment>
<sequence length="388" mass="43703">MLWEYLFGTIGNTKQVKKMAVVGGLGRIGSSLYSCCSLKTGIFAPSLNVAVGDIFQIRNYAARKGTREKARKKKVKAEIKKIEFIPHNLRAKKAPVYTKRIDDNEKPVSPDNVWISRAYRWPVYNFADAIECHRESSHPTVINRPNNEIYANIELDMRAVKANRFLDPFTRVVSTPHPFINDGPRPVLAFCKTHELQRSALEAGATVAGDTDLIKSIQTGDLNVDDFKFVIAHPNIITELLPVRGLMKKKFPNPKYGTLGPNIAELVAKYSFGMEYTANVSVNLNDFGWIFAAFGKLDMETSHLEENFTTLIEDVNAMRPKREGPFITKCCLVSLPLSERLKINYSKYIGEEETSGDVQEEDDDETEEREESDDETNKNDKKKAASAV</sequence>
<dbReference type="PANTHER" id="PTHR36427:SF3">
    <property type="entry name" value="LARGE RIBOSOMAL SUBUNIT PROTEIN UL1M"/>
    <property type="match status" value="1"/>
</dbReference>
<dbReference type="InterPro" id="IPR028364">
    <property type="entry name" value="Ribosomal_uL1/biogenesis"/>
</dbReference>
<evidence type="ECO:0000256" key="4">
    <source>
        <dbReference type="SAM" id="MobiDB-lite"/>
    </source>
</evidence>
<proteinExistence type="inferred from homology"/>
<evidence type="ECO:0000256" key="1">
    <source>
        <dbReference type="ARBA" id="ARBA00010531"/>
    </source>
</evidence>
<dbReference type="Gene3D" id="3.40.50.790">
    <property type="match status" value="1"/>
</dbReference>
<evidence type="ECO:0000313" key="6">
    <source>
        <dbReference type="Proteomes" id="UP001233999"/>
    </source>
</evidence>
<comment type="similarity">
    <text evidence="1">Belongs to the universal ribosomal protein uL1 family.</text>
</comment>
<dbReference type="CDD" id="cd00403">
    <property type="entry name" value="Ribosomal_L1"/>
    <property type="match status" value="1"/>
</dbReference>
<feature type="region of interest" description="Disordered" evidence="4">
    <location>
        <begin position="352"/>
        <end position="388"/>
    </location>
</feature>
<evidence type="ECO:0000313" key="5">
    <source>
        <dbReference type="EMBL" id="KAJ9581903.1"/>
    </source>
</evidence>
<feature type="compositionally biased region" description="Basic and acidic residues" evidence="4">
    <location>
        <begin position="375"/>
        <end position="388"/>
    </location>
</feature>
<keyword evidence="6" id="KW-1185">Reference proteome</keyword>
<organism evidence="5 6">
    <name type="scientific">Diploptera punctata</name>
    <name type="common">Pacific beetle cockroach</name>
    <dbReference type="NCBI Taxonomy" id="6984"/>
    <lineage>
        <taxon>Eukaryota</taxon>
        <taxon>Metazoa</taxon>
        <taxon>Ecdysozoa</taxon>
        <taxon>Arthropoda</taxon>
        <taxon>Hexapoda</taxon>
        <taxon>Insecta</taxon>
        <taxon>Pterygota</taxon>
        <taxon>Neoptera</taxon>
        <taxon>Polyneoptera</taxon>
        <taxon>Dictyoptera</taxon>
        <taxon>Blattodea</taxon>
        <taxon>Blaberoidea</taxon>
        <taxon>Blaberidae</taxon>
        <taxon>Diplopterinae</taxon>
        <taxon>Diploptera</taxon>
    </lineage>
</organism>
<dbReference type="SUPFAM" id="SSF56808">
    <property type="entry name" value="Ribosomal protein L1"/>
    <property type="match status" value="1"/>
</dbReference>
<dbReference type="Pfam" id="PF00687">
    <property type="entry name" value="Ribosomal_L1"/>
    <property type="match status" value="1"/>
</dbReference>
<evidence type="ECO:0000256" key="2">
    <source>
        <dbReference type="ARBA" id="ARBA00022980"/>
    </source>
</evidence>
<dbReference type="GO" id="GO:0005840">
    <property type="term" value="C:ribosome"/>
    <property type="evidence" value="ECO:0007669"/>
    <property type="project" value="UniProtKB-KW"/>
</dbReference>
<dbReference type="Gene3D" id="3.30.190.20">
    <property type="match status" value="1"/>
</dbReference>
<gene>
    <name evidence="5" type="ORF">L9F63_003762</name>
</gene>
<dbReference type="InterPro" id="IPR023674">
    <property type="entry name" value="Ribosomal_uL1-like"/>
</dbReference>
<dbReference type="EMBL" id="JASPKZ010007836">
    <property type="protein sequence ID" value="KAJ9581903.1"/>
    <property type="molecule type" value="Genomic_DNA"/>
</dbReference>